<reference evidence="3 4" key="1">
    <citation type="journal article" date="2021" name="BMC Genomics">
        <title>Datura genome reveals duplications of psychoactive alkaloid biosynthetic genes and high mutation rate following tissue culture.</title>
        <authorList>
            <person name="Rajewski A."/>
            <person name="Carter-House D."/>
            <person name="Stajich J."/>
            <person name="Litt A."/>
        </authorList>
    </citation>
    <scope>NUCLEOTIDE SEQUENCE [LARGE SCALE GENOMIC DNA]</scope>
    <source>
        <strain evidence="3">AR-01</strain>
    </source>
</reference>
<evidence type="ECO:0000256" key="1">
    <source>
        <dbReference type="SAM" id="MobiDB-lite"/>
    </source>
</evidence>
<evidence type="ECO:0000313" key="4">
    <source>
        <dbReference type="Proteomes" id="UP000823775"/>
    </source>
</evidence>
<keyword evidence="4" id="KW-1185">Reference proteome</keyword>
<feature type="compositionally biased region" description="Acidic residues" evidence="1">
    <location>
        <begin position="58"/>
        <end position="120"/>
    </location>
</feature>
<feature type="compositionally biased region" description="Low complexity" evidence="1">
    <location>
        <begin position="270"/>
        <end position="281"/>
    </location>
</feature>
<dbReference type="PANTHER" id="PTHR46444">
    <property type="entry name" value="DCD (DEVELOPMENT AND CELL DEATH) DOMAIN PROTEIN-RELATED"/>
    <property type="match status" value="1"/>
</dbReference>
<accession>A0ABS8SFD6</accession>
<feature type="compositionally biased region" description="Basic residues" evidence="1">
    <location>
        <begin position="220"/>
        <end position="235"/>
    </location>
</feature>
<comment type="caution">
    <text evidence="3">The sequence shown here is derived from an EMBL/GenBank/DDBJ whole genome shotgun (WGS) entry which is preliminary data.</text>
</comment>
<dbReference type="PANTHER" id="PTHR46444:SF11">
    <property type="entry name" value="DCD DOMAIN-CONTAINING PROTEIN"/>
    <property type="match status" value="1"/>
</dbReference>
<dbReference type="SMART" id="SM00767">
    <property type="entry name" value="DCD"/>
    <property type="match status" value="1"/>
</dbReference>
<feature type="compositionally biased region" description="Basic and acidic residues" evidence="1">
    <location>
        <begin position="282"/>
        <end position="292"/>
    </location>
</feature>
<sequence>MVRAKGKANASTKRSVSARAAVSSEAALTNDSSEMENNVEAGGLLETAVTEQTMITDVAEEENDGFEENDGAEEEIDEAEEENDGFEENDGAEEEIDEAEEENDGLEENDGAEEENDGGEAETLGGELAMNEDEANKENKVVGGDETSIDDKKAEDAIGNDEGNNPEIAIEQEGGKQNITDKKVGGAAGIDKDNQEDVMGKNEDETNAKNKEEVEGSSKQKTKRLRRRNNRKRKANGTPQEKAENKQVMKKVASDGKVGKDSGKLDSKVVEQSSKKVVPKVVEGKDKPEPSRKKSSAKKKANSMGMIFMCNSETKKDCYRYKVLGLPSNKKETVEKIYKGMRLFLYDVDLKLMYGIYKAAGRGGCNIEPKAFKSQFPSQVRFTVLEECLPLAEETFRQAIKKNYYTRGKFDCQLSSEQVKDLCKLFTAASKGSRSKDTWLRPETRVISKRDRANRRDRDERRRPDHVQRFGQVEEHGYRERVEDRRYHEQVEDRRYREQVEDRVYREHPHLHERSLITSPPLVPLAPLRPLPPPAPVQSYAYDRTLGRDPYRRDTVIQHDDPYRQSRLVEFPDAYRRDTVISNPDVYRRQALVEPHDYYRREGVPERREYHRPLNLEIRLQDEGGINDPYVSYRERLPYRDPVNSVRSQPEYNPPPAGLRSEYRHGGISTEYSSSRSMRPEYPSSAAGSLYEYPRQPRYRY</sequence>
<dbReference type="EMBL" id="JACEIK010000462">
    <property type="protein sequence ID" value="MCD7457552.1"/>
    <property type="molecule type" value="Genomic_DNA"/>
</dbReference>
<organism evidence="3 4">
    <name type="scientific">Datura stramonium</name>
    <name type="common">Jimsonweed</name>
    <name type="synonym">Common thornapple</name>
    <dbReference type="NCBI Taxonomy" id="4076"/>
    <lineage>
        <taxon>Eukaryota</taxon>
        <taxon>Viridiplantae</taxon>
        <taxon>Streptophyta</taxon>
        <taxon>Embryophyta</taxon>
        <taxon>Tracheophyta</taxon>
        <taxon>Spermatophyta</taxon>
        <taxon>Magnoliopsida</taxon>
        <taxon>eudicotyledons</taxon>
        <taxon>Gunneridae</taxon>
        <taxon>Pentapetalae</taxon>
        <taxon>asterids</taxon>
        <taxon>lamiids</taxon>
        <taxon>Solanales</taxon>
        <taxon>Solanaceae</taxon>
        <taxon>Solanoideae</taxon>
        <taxon>Datureae</taxon>
        <taxon>Datura</taxon>
    </lineage>
</organism>
<protein>
    <recommendedName>
        <fullName evidence="2">DCD domain-containing protein</fullName>
    </recommendedName>
</protein>
<dbReference type="PROSITE" id="PS51222">
    <property type="entry name" value="DCD"/>
    <property type="match status" value="1"/>
</dbReference>
<evidence type="ECO:0000313" key="3">
    <source>
        <dbReference type="EMBL" id="MCD7457552.1"/>
    </source>
</evidence>
<feature type="region of interest" description="Disordered" evidence="1">
    <location>
        <begin position="1"/>
        <end position="300"/>
    </location>
</feature>
<feature type="region of interest" description="Disordered" evidence="1">
    <location>
        <begin position="641"/>
        <end position="701"/>
    </location>
</feature>
<feature type="domain" description="DCD" evidence="2">
    <location>
        <begin position="301"/>
        <end position="428"/>
    </location>
</feature>
<feature type="compositionally biased region" description="Low complexity" evidence="1">
    <location>
        <begin position="10"/>
        <end position="27"/>
    </location>
</feature>
<evidence type="ECO:0000259" key="2">
    <source>
        <dbReference type="PROSITE" id="PS51222"/>
    </source>
</evidence>
<dbReference type="Proteomes" id="UP000823775">
    <property type="component" value="Unassembled WGS sequence"/>
</dbReference>
<proteinExistence type="predicted"/>
<dbReference type="Pfam" id="PF10539">
    <property type="entry name" value="Dev_Cell_Death"/>
    <property type="match status" value="1"/>
</dbReference>
<dbReference type="InterPro" id="IPR013989">
    <property type="entry name" value="Dev_and_cell_death_domain"/>
</dbReference>
<name>A0ABS8SFD6_DATST</name>
<feature type="compositionally biased region" description="Basic and acidic residues" evidence="1">
    <location>
        <begin position="241"/>
        <end position="269"/>
    </location>
</feature>
<feature type="compositionally biased region" description="Basic and acidic residues" evidence="1">
    <location>
        <begin position="179"/>
        <end position="218"/>
    </location>
</feature>
<gene>
    <name evidence="3" type="ORF">HAX54_035391</name>
</gene>